<evidence type="ECO:0000256" key="1">
    <source>
        <dbReference type="SAM" id="MobiDB-lite"/>
    </source>
</evidence>
<evidence type="ECO:0000313" key="2">
    <source>
        <dbReference type="EMBL" id="VVC26963.1"/>
    </source>
</evidence>
<proteinExistence type="predicted"/>
<feature type="compositionally biased region" description="Basic and acidic residues" evidence="1">
    <location>
        <begin position="240"/>
        <end position="255"/>
    </location>
</feature>
<evidence type="ECO:0000313" key="3">
    <source>
        <dbReference type="Proteomes" id="UP000325440"/>
    </source>
</evidence>
<accession>A0A5E4M9B8</accession>
<feature type="region of interest" description="Disordered" evidence="1">
    <location>
        <begin position="139"/>
        <end position="160"/>
    </location>
</feature>
<reference evidence="2 3" key="1">
    <citation type="submission" date="2019-08" db="EMBL/GenBank/DDBJ databases">
        <authorList>
            <person name="Alioto T."/>
            <person name="Alioto T."/>
            <person name="Gomez Garrido J."/>
        </authorList>
    </citation>
    <scope>NUCLEOTIDE SEQUENCE [LARGE SCALE GENOMIC DNA]</scope>
</reference>
<feature type="compositionally biased region" description="Polar residues" evidence="1">
    <location>
        <begin position="54"/>
        <end position="63"/>
    </location>
</feature>
<feature type="region of interest" description="Disordered" evidence="1">
    <location>
        <begin position="1"/>
        <end position="106"/>
    </location>
</feature>
<organism evidence="2 3">
    <name type="scientific">Cinara cedri</name>
    <dbReference type="NCBI Taxonomy" id="506608"/>
    <lineage>
        <taxon>Eukaryota</taxon>
        <taxon>Metazoa</taxon>
        <taxon>Ecdysozoa</taxon>
        <taxon>Arthropoda</taxon>
        <taxon>Hexapoda</taxon>
        <taxon>Insecta</taxon>
        <taxon>Pterygota</taxon>
        <taxon>Neoptera</taxon>
        <taxon>Paraneoptera</taxon>
        <taxon>Hemiptera</taxon>
        <taxon>Sternorrhyncha</taxon>
        <taxon>Aphidomorpha</taxon>
        <taxon>Aphidoidea</taxon>
        <taxon>Aphididae</taxon>
        <taxon>Lachninae</taxon>
        <taxon>Cinara</taxon>
    </lineage>
</organism>
<dbReference type="EMBL" id="CABPRJ010000054">
    <property type="protein sequence ID" value="VVC26963.1"/>
    <property type="molecule type" value="Genomic_DNA"/>
</dbReference>
<name>A0A5E4M9B8_9HEMI</name>
<feature type="compositionally biased region" description="Acidic residues" evidence="1">
    <location>
        <begin position="532"/>
        <end position="545"/>
    </location>
</feature>
<dbReference type="AlphaFoldDB" id="A0A5E4M9B8"/>
<sequence length="571" mass="64652">MIPLMESKMKWDRPKKKKQKHYPPTIEIEMTDIKSSGNDIEEEPRSPMWYGKQNGDSSSSSRGVNKEPNIYSGSNFLQVEPVQRATRNNSSKIDMRDMPSTSRDPYQYVGIHQNSNSRAGRSQDSVSIEISNEVSPIGTKKKSSKISTRDIAGPSTSKEHSSIYLHPNRAVYTNSNSIVNSRSQDGISIEASPAKKVTNKCNSLKQKEANDLLSITDAFGDVYVHPKQELESCYQLRLSRSRDDNSSKVHSEQKAIKNNSSTNDMRKMPRPLTSGDFGDVYIHPEFEKYLKEQSKLRRSVDDNSIEESDHAFAESFEANASSLTSLPEDTPSVHSYHDDYQWDRRRRSSSWTGRYSDKIEPEFENLRTDEPRGSVSMHSLSESLEKLTFTQSLAFPELARKLANRRRQEELRVALNETGEEDFETCSKFIAVAGMFLLSVMGNLGHSAVNQTVDDQFIFQLNNTENMTMENNWFIMNGSHNMMSDQSWKSPVSNRTSFWNRLMKINRTISNHGRWLFRGNNHDNDAVSAVVDDVDSEGESEDDEGGSGHGSDHGSGHGFGSRDPYGHDDYD</sequence>
<feature type="region of interest" description="Disordered" evidence="1">
    <location>
        <begin position="240"/>
        <end position="272"/>
    </location>
</feature>
<protein>
    <submittedName>
        <fullName evidence="2">Uncharacterized protein</fullName>
    </submittedName>
</protein>
<dbReference type="Proteomes" id="UP000325440">
    <property type="component" value="Unassembled WGS sequence"/>
</dbReference>
<keyword evidence="3" id="KW-1185">Reference proteome</keyword>
<dbReference type="OrthoDB" id="6628717at2759"/>
<gene>
    <name evidence="2" type="ORF">CINCED_3A019431</name>
</gene>
<feature type="region of interest" description="Disordered" evidence="1">
    <location>
        <begin position="531"/>
        <end position="571"/>
    </location>
</feature>